<keyword evidence="1" id="KW-0472">Membrane</keyword>
<feature type="transmembrane region" description="Helical" evidence="1">
    <location>
        <begin position="795"/>
        <end position="818"/>
    </location>
</feature>
<evidence type="ECO:0000313" key="2">
    <source>
        <dbReference type="EMBL" id="UWD35320.1"/>
    </source>
</evidence>
<keyword evidence="3" id="KW-1185">Reference proteome</keyword>
<dbReference type="EMBL" id="CP103424">
    <property type="protein sequence ID" value="UWD35320.1"/>
    <property type="molecule type" value="Genomic_DNA"/>
</dbReference>
<organism evidence="2 3">
    <name type="scientific">Mycoplasma cottewii</name>
    <dbReference type="NCBI Taxonomy" id="51364"/>
    <lineage>
        <taxon>Bacteria</taxon>
        <taxon>Bacillati</taxon>
        <taxon>Mycoplasmatota</taxon>
        <taxon>Mollicutes</taxon>
        <taxon>Mycoplasmataceae</taxon>
        <taxon>Mycoplasma</taxon>
    </lineage>
</organism>
<protein>
    <submittedName>
        <fullName evidence="2">Uncharacterized protein</fullName>
    </submittedName>
</protein>
<gene>
    <name evidence="2" type="ORF">NX779_01635</name>
</gene>
<proteinExistence type="predicted"/>
<name>A0ABY5TYP9_9MOLU</name>
<dbReference type="Proteomes" id="UP001059819">
    <property type="component" value="Chromosome"/>
</dbReference>
<keyword evidence="1" id="KW-1133">Transmembrane helix</keyword>
<evidence type="ECO:0000256" key="1">
    <source>
        <dbReference type="SAM" id="Phobius"/>
    </source>
</evidence>
<keyword evidence="1" id="KW-0812">Transmembrane</keyword>
<evidence type="ECO:0000313" key="3">
    <source>
        <dbReference type="Proteomes" id="UP001059819"/>
    </source>
</evidence>
<accession>A0ABY5TYP9</accession>
<dbReference type="RefSeq" id="WP_259430462.1">
    <property type="nucleotide sequence ID" value="NZ_CP103424.1"/>
</dbReference>
<reference evidence="2" key="1">
    <citation type="submission" date="2022-08" db="EMBL/GenBank/DDBJ databases">
        <title>Complete genome sequence of Mycoplasma cottewii type strain VIS.</title>
        <authorList>
            <person name="Spergser J."/>
        </authorList>
    </citation>
    <scope>NUCLEOTIDE SEQUENCE</scope>
    <source>
        <strain evidence="2">VIS</strain>
    </source>
</reference>
<sequence length="824" mass="91909">MSGLTRNNFDLVGDATNNSLTIKVKDSDEFQGQITINFKVKEFISNDGVNVNAGPFNAKNVDEIINAFIRNNQDKFPGLTRDDLIVEQSSNNSITVKVRENNSDYQGQAVINYSIRTQINTIQANTNTGAFNSANTNEIIDAFIKNNQDKLPGLTRSNFEIIGNVNNNSMTIRVKNSDDFQGQIEINFTIKINISNNTNKDAGSFNNKNNDDIINAFIRNNPQLNGLTRNDLSVDSESDNSITIKVANDNEKFQGKVTIHFIVRAQIGQVESINVNAGVFNDVDKDDIINTFIRNNRNRLPGMTFNNFKLVHENANSLLVEVKDSDKFQGQIEIQFRIKQFIANVVKNPNAGIFNSKDHDAIINAFIAKNPALAGFNRNQFEVSESKDRSMTIRVKDNDKYKGEITINFTIKAQIDKITTNTDAGSFNTINVEQIIRAFIDKNKDKDSSLSINDFDVVGDATNNSITLRVRRQNQKYQGEVTINFRIRTQIGEVQNIEVNAGVFNSNEENAIIQAFINNNKEILSGLKVGDFKVIGNATNNSVLVKVINSDKFQGEIRIHFTVRTLISDVITDPTKAGAFDSVNVEDIIQAFIKMNKEKIKGLDRNNFRIIEASTQNNWIRIGVVNSDEFQGEITINYTIRQQISTMASYTDAGTFDSKDTTKIVSEFIRLNHHILFGHDSKNFSIVQTTNNSVTLEVINSDKFQGKIEVQFQIKTNISQVDMDTHVGTLDSSSEDEALNRFIAINATKLPGINRLNLRVVNSSDTAVVVEVIDSSRFQGKFTITYGIKSRKTEVVAGSTVGATVGGAGTAGSIFATLRRRRRK</sequence>